<protein>
    <recommendedName>
        <fullName evidence="7">DUF547 domain-containing protein</fullName>
    </recommendedName>
</protein>
<evidence type="ECO:0000313" key="5">
    <source>
        <dbReference type="EMBL" id="KAJ3689874.1"/>
    </source>
</evidence>
<sequence>MRKNCYQVSERMASNEHQRHHGRSKSASEELVSSAKDESLLHAENASRNQSQITQQLLKSQNNLAQSNIGTSPNSHASLKDDIKSLGFELHQEKSFQAVLEKTTGRASTATSLGHGHFSAQIKELMDEIEMLEEEISSREKHVLSLYRSIFDQCNSTAPSSEQGSSIASPAHNIKKQPKKHPMVISSAFCTSKKSPFLSFHVWGASSKQKYNFKPEVRRKGSISTEPDSIHLRSNSSNAGKEYYQGSYNVCTSLKEELNKCPNKISEEMVRYMATIYRLLHWTDLSEKTEKVCAPFLSRSSTIVLPRRSNGSKYNFSSGKIFEMSSVWSEKYQRSDASSAVNNYRLLVKQLERVNLDGIDQSAKRAFWLNIYNSLVMHAYLAYGAPSSLIRRMLLIHKAAYNVGGHIVTSSYIEHYILRCHTLHTGRWIETIFITATRKKNVEEKDSSKSCYALPECEPLVLFAMCTGSSSDPMLRVYTPNNISDELKKARKEYLQANVVIKKSKRVLLPKVVERYAKEASLSYDDLLKLVWSNLDGKYPDFVQNCKDTTIKKASQIIEWLPHNAKFHYVFAKDLTQKPSVR</sequence>
<feature type="domain" description="DUF547" evidence="3">
    <location>
        <begin position="359"/>
        <end position="495"/>
    </location>
</feature>
<evidence type="ECO:0000256" key="2">
    <source>
        <dbReference type="SAM" id="MobiDB-lite"/>
    </source>
</evidence>
<evidence type="ECO:0000256" key="1">
    <source>
        <dbReference type="SAM" id="Coils"/>
    </source>
</evidence>
<gene>
    <name evidence="5" type="ORF">LUZ61_019038</name>
</gene>
<feature type="compositionally biased region" description="Polar residues" evidence="2">
    <location>
        <begin position="158"/>
        <end position="168"/>
    </location>
</feature>
<organism evidence="5 6">
    <name type="scientific">Rhynchospora tenuis</name>
    <dbReference type="NCBI Taxonomy" id="198213"/>
    <lineage>
        <taxon>Eukaryota</taxon>
        <taxon>Viridiplantae</taxon>
        <taxon>Streptophyta</taxon>
        <taxon>Embryophyta</taxon>
        <taxon>Tracheophyta</taxon>
        <taxon>Spermatophyta</taxon>
        <taxon>Magnoliopsida</taxon>
        <taxon>Liliopsida</taxon>
        <taxon>Poales</taxon>
        <taxon>Cyperaceae</taxon>
        <taxon>Cyperoideae</taxon>
        <taxon>Rhynchosporeae</taxon>
        <taxon>Rhynchospora</taxon>
    </lineage>
</organism>
<dbReference type="Pfam" id="PF14389">
    <property type="entry name" value="Lzipper-MIP1"/>
    <property type="match status" value="1"/>
</dbReference>
<proteinExistence type="predicted"/>
<dbReference type="InterPro" id="IPR006869">
    <property type="entry name" value="DUF547"/>
</dbReference>
<comment type="caution">
    <text evidence="5">The sequence shown here is derived from an EMBL/GenBank/DDBJ whole genome shotgun (WGS) entry which is preliminary data.</text>
</comment>
<accession>A0AAD5ZAB9</accession>
<feature type="region of interest" description="Disordered" evidence="2">
    <location>
        <begin position="1"/>
        <end position="37"/>
    </location>
</feature>
<dbReference type="PANTHER" id="PTHR23054">
    <property type="entry name" value="TERNARY COMPLEX FACTOR MIP1, LEUCINE-ZIPPER-RELATED"/>
    <property type="match status" value="1"/>
</dbReference>
<dbReference type="EMBL" id="JAMRDG010000002">
    <property type="protein sequence ID" value="KAJ3689874.1"/>
    <property type="molecule type" value="Genomic_DNA"/>
</dbReference>
<dbReference type="InterPro" id="IPR025757">
    <property type="entry name" value="MIP1_Leuzipper"/>
</dbReference>
<evidence type="ECO:0000313" key="6">
    <source>
        <dbReference type="Proteomes" id="UP001210211"/>
    </source>
</evidence>
<reference evidence="5 6" key="1">
    <citation type="journal article" date="2022" name="Cell">
        <title>Repeat-based holocentromeres influence genome architecture and karyotype evolution.</title>
        <authorList>
            <person name="Hofstatter P.G."/>
            <person name="Thangavel G."/>
            <person name="Lux T."/>
            <person name="Neumann P."/>
            <person name="Vondrak T."/>
            <person name="Novak P."/>
            <person name="Zhang M."/>
            <person name="Costa L."/>
            <person name="Castellani M."/>
            <person name="Scott A."/>
            <person name="Toegelov H."/>
            <person name="Fuchs J."/>
            <person name="Mata-Sucre Y."/>
            <person name="Dias Y."/>
            <person name="Vanzela A.L.L."/>
            <person name="Huettel B."/>
            <person name="Almeida C.C.S."/>
            <person name="Simkova H."/>
            <person name="Souza G."/>
            <person name="Pedrosa-Harand A."/>
            <person name="Macas J."/>
            <person name="Mayer K.F.X."/>
            <person name="Houben A."/>
            <person name="Marques A."/>
        </authorList>
    </citation>
    <scope>NUCLEOTIDE SEQUENCE [LARGE SCALE GENOMIC DNA]</scope>
    <source>
        <strain evidence="5">RhyTen1mFocal</strain>
    </source>
</reference>
<feature type="region of interest" description="Disordered" evidence="2">
    <location>
        <begin position="158"/>
        <end position="178"/>
    </location>
</feature>
<dbReference type="Pfam" id="PF04784">
    <property type="entry name" value="DUF547"/>
    <property type="match status" value="1"/>
</dbReference>
<keyword evidence="1" id="KW-0175">Coiled coil</keyword>
<evidence type="ECO:0000259" key="4">
    <source>
        <dbReference type="Pfam" id="PF14389"/>
    </source>
</evidence>
<dbReference type="AlphaFoldDB" id="A0AAD5ZAB9"/>
<dbReference type="PANTHER" id="PTHR23054:SF26">
    <property type="entry name" value="ELECTRON TRANSPORTER"/>
    <property type="match status" value="1"/>
</dbReference>
<feature type="coiled-coil region" evidence="1">
    <location>
        <begin position="115"/>
        <end position="142"/>
    </location>
</feature>
<name>A0AAD5ZAB9_9POAL</name>
<keyword evidence="6" id="KW-1185">Reference proteome</keyword>
<evidence type="ECO:0008006" key="7">
    <source>
        <dbReference type="Google" id="ProtNLM"/>
    </source>
</evidence>
<feature type="domain" description="Ternary complex factor MIP1 leucine-zipper" evidence="4">
    <location>
        <begin position="74"/>
        <end position="153"/>
    </location>
</feature>
<dbReference type="Proteomes" id="UP001210211">
    <property type="component" value="Unassembled WGS sequence"/>
</dbReference>
<evidence type="ECO:0000259" key="3">
    <source>
        <dbReference type="Pfam" id="PF04784"/>
    </source>
</evidence>